<gene>
    <name evidence="2" type="ORF">TR149282</name>
</gene>
<protein>
    <submittedName>
        <fullName evidence="2">Uncharacterized protein</fullName>
    </submittedName>
</protein>
<proteinExistence type="predicted"/>
<evidence type="ECO:0000313" key="2">
    <source>
        <dbReference type="EMBL" id="JAP47432.1"/>
    </source>
</evidence>
<organism evidence="2">
    <name type="scientific">Schistocephalus solidus</name>
    <name type="common">Tapeworm</name>
    <dbReference type="NCBI Taxonomy" id="70667"/>
    <lineage>
        <taxon>Eukaryota</taxon>
        <taxon>Metazoa</taxon>
        <taxon>Spiralia</taxon>
        <taxon>Lophotrochozoa</taxon>
        <taxon>Platyhelminthes</taxon>
        <taxon>Cestoda</taxon>
        <taxon>Eucestoda</taxon>
        <taxon>Diphyllobothriidea</taxon>
        <taxon>Diphyllobothriidae</taxon>
        <taxon>Schistocephalus</taxon>
    </lineage>
</organism>
<sequence>MKCVHRSGYKVCSFICLGTNNLKMVLVFSFVFLSKILSQYSFGCYATAGGALNLTAKHNERGRFKHSGCILVSKYVFYISIRFTSDDLLQNSEETSSNNNSISF</sequence>
<evidence type="ECO:0000256" key="1">
    <source>
        <dbReference type="SAM" id="Phobius"/>
    </source>
</evidence>
<dbReference type="EMBL" id="GEEE01015793">
    <property type="protein sequence ID" value="JAP47432.1"/>
    <property type="molecule type" value="Transcribed_RNA"/>
</dbReference>
<feature type="transmembrane region" description="Helical" evidence="1">
    <location>
        <begin position="12"/>
        <end position="33"/>
    </location>
</feature>
<reference evidence="2" key="1">
    <citation type="submission" date="2016-01" db="EMBL/GenBank/DDBJ databases">
        <title>Reference transcriptome for the parasite Schistocephalus solidus: insights into the molecular evolution of parasitism.</title>
        <authorList>
            <person name="Hebert F.O."/>
            <person name="Grambauer S."/>
            <person name="Barber I."/>
            <person name="Landry C.R."/>
            <person name="Aubin-Horth N."/>
        </authorList>
    </citation>
    <scope>NUCLEOTIDE SEQUENCE</scope>
</reference>
<dbReference type="AlphaFoldDB" id="A0A0X3PH05"/>
<keyword evidence="1" id="KW-0812">Transmembrane</keyword>
<accession>A0A0X3PH05</accession>
<name>A0A0X3PH05_SCHSO</name>
<keyword evidence="1" id="KW-0472">Membrane</keyword>
<keyword evidence="1" id="KW-1133">Transmembrane helix</keyword>